<evidence type="ECO:0000313" key="6">
    <source>
        <dbReference type="Proteomes" id="UP001553161"/>
    </source>
</evidence>
<comment type="caution">
    <text evidence="5">The sequence shown here is derived from an EMBL/GenBank/DDBJ whole genome shotgun (WGS) entry which is preliminary data.</text>
</comment>
<feature type="chain" id="PRO_5047104863" evidence="4">
    <location>
        <begin position="23"/>
        <end position="563"/>
    </location>
</feature>
<keyword evidence="2 3" id="KW-0802">TPR repeat</keyword>
<evidence type="ECO:0000256" key="1">
    <source>
        <dbReference type="ARBA" id="ARBA00022737"/>
    </source>
</evidence>
<dbReference type="Gene3D" id="1.25.40.10">
    <property type="entry name" value="Tetratricopeptide repeat domain"/>
    <property type="match status" value="2"/>
</dbReference>
<dbReference type="PANTHER" id="PTHR12558">
    <property type="entry name" value="CELL DIVISION CYCLE 16,23,27"/>
    <property type="match status" value="1"/>
</dbReference>
<dbReference type="SUPFAM" id="SSF48452">
    <property type="entry name" value="TPR-like"/>
    <property type="match status" value="2"/>
</dbReference>
<name>A0ABV3L3M0_9RHOB</name>
<dbReference type="SMART" id="SM00028">
    <property type="entry name" value="TPR"/>
    <property type="match status" value="8"/>
</dbReference>
<organism evidence="5 6">
    <name type="scientific">Meridianimarinicoccus marinus</name>
    <dbReference type="NCBI Taxonomy" id="3231483"/>
    <lineage>
        <taxon>Bacteria</taxon>
        <taxon>Pseudomonadati</taxon>
        <taxon>Pseudomonadota</taxon>
        <taxon>Alphaproteobacteria</taxon>
        <taxon>Rhodobacterales</taxon>
        <taxon>Paracoccaceae</taxon>
        <taxon>Meridianimarinicoccus</taxon>
    </lineage>
</organism>
<accession>A0ABV3L3M0</accession>
<feature type="repeat" description="TPR" evidence="3">
    <location>
        <begin position="395"/>
        <end position="428"/>
    </location>
</feature>
<evidence type="ECO:0000313" key="5">
    <source>
        <dbReference type="EMBL" id="MEV8465662.1"/>
    </source>
</evidence>
<dbReference type="RefSeq" id="WP_366191276.1">
    <property type="nucleotide sequence ID" value="NZ_JBFBVU010000002.1"/>
</dbReference>
<gene>
    <name evidence="5" type="ORF">AB0T83_02560</name>
</gene>
<proteinExistence type="predicted"/>
<dbReference type="InterPro" id="IPR019734">
    <property type="entry name" value="TPR_rpt"/>
</dbReference>
<dbReference type="EMBL" id="JBFBVU010000002">
    <property type="protein sequence ID" value="MEV8465662.1"/>
    <property type="molecule type" value="Genomic_DNA"/>
</dbReference>
<evidence type="ECO:0000256" key="4">
    <source>
        <dbReference type="SAM" id="SignalP"/>
    </source>
</evidence>
<dbReference type="PROSITE" id="PS50005">
    <property type="entry name" value="TPR"/>
    <property type="match status" value="2"/>
</dbReference>
<dbReference type="Pfam" id="PF13432">
    <property type="entry name" value="TPR_16"/>
    <property type="match status" value="2"/>
</dbReference>
<protein>
    <submittedName>
        <fullName evidence="5">Tetratricopeptide repeat protein</fullName>
    </submittedName>
</protein>
<dbReference type="PANTHER" id="PTHR12558:SF13">
    <property type="entry name" value="CELL DIVISION CYCLE PROTEIN 27 HOMOLOG"/>
    <property type="match status" value="1"/>
</dbReference>
<dbReference type="InterPro" id="IPR011990">
    <property type="entry name" value="TPR-like_helical_dom_sf"/>
</dbReference>
<keyword evidence="6" id="KW-1185">Reference proteome</keyword>
<dbReference type="Proteomes" id="UP001553161">
    <property type="component" value="Unassembled WGS sequence"/>
</dbReference>
<reference evidence="5 6" key="1">
    <citation type="submission" date="2024-07" db="EMBL/GenBank/DDBJ databases">
        <authorList>
            <person name="Kang M."/>
        </authorList>
    </citation>
    <scope>NUCLEOTIDE SEQUENCE [LARGE SCALE GENOMIC DNA]</scope>
    <source>
        <strain evidence="5 6">DFM31</strain>
    </source>
</reference>
<evidence type="ECO:0000256" key="2">
    <source>
        <dbReference type="ARBA" id="ARBA00022803"/>
    </source>
</evidence>
<sequence length="563" mass="60791">MRLTRPLFALALAVQLTASAAAAGSSGAYLAARHAGINNDYVAAAEYFTRALSRDPNNPGLMDNVVTVNVNAGWVDRAVPVAQVMIDSEMPSQVAAMVVLADMAAQDEFSQIVESFESGQSVGALVDGLTAAWAMLGAGQVSLALEKFDEVASQQGLKSFALYHKALALASVGDFEGADEIFSGRAEGPLQVSRRGVLAHVQVLSQLDRNEGAIDLIEQAFGANPAPIFAQLLEDLATGQQVPFTLATDAGQGIGEVFHSIASALVGEAADGYTLVYARLASHLNPGNVDALLLIAALLEDLEQYDLATRAYDAVPHDHAAFVTAEIGRADALLAAGRDDAAVEVLKQLAKAHPELLQVQNKLGDTLRRLDRFEEAQPVYDRAVALIKTPDATNWPVFFSRGIALERIGQWEAAEADFRRALELQPEQPQVLNYLGYSLVEMQSNLDEALDMIERAVAGRPNDGYITDSLGWVLYRMGRYDEAVGHMERAAALMPTDPIINDHLGDVYWSVGRQIEAQFQWRRALSFDPEEDEATRIRRKLEVGLDQVLEDEGAAPLGVVEDG</sequence>
<feature type="signal peptide" evidence="4">
    <location>
        <begin position="1"/>
        <end position="22"/>
    </location>
</feature>
<dbReference type="InterPro" id="IPR013105">
    <property type="entry name" value="TPR_2"/>
</dbReference>
<keyword evidence="4" id="KW-0732">Signal</keyword>
<dbReference type="Pfam" id="PF07719">
    <property type="entry name" value="TPR_2"/>
    <property type="match status" value="1"/>
</dbReference>
<evidence type="ECO:0000256" key="3">
    <source>
        <dbReference type="PROSITE-ProRule" id="PRU00339"/>
    </source>
</evidence>
<keyword evidence="1" id="KW-0677">Repeat</keyword>
<feature type="repeat" description="TPR" evidence="3">
    <location>
        <begin position="464"/>
        <end position="497"/>
    </location>
</feature>